<proteinExistence type="predicted"/>
<dbReference type="AlphaFoldDB" id="A0A0K2UL51"/>
<dbReference type="EMBL" id="HACA01021617">
    <property type="protein sequence ID" value="CDW38978.1"/>
    <property type="molecule type" value="Transcribed_RNA"/>
</dbReference>
<accession>A0A0K2UL51</accession>
<evidence type="ECO:0000313" key="1">
    <source>
        <dbReference type="EMBL" id="CDW38978.1"/>
    </source>
</evidence>
<organism evidence="1">
    <name type="scientific">Lepeophtheirus salmonis</name>
    <name type="common">Salmon louse</name>
    <name type="synonym">Caligus salmonis</name>
    <dbReference type="NCBI Taxonomy" id="72036"/>
    <lineage>
        <taxon>Eukaryota</taxon>
        <taxon>Metazoa</taxon>
        <taxon>Ecdysozoa</taxon>
        <taxon>Arthropoda</taxon>
        <taxon>Crustacea</taxon>
        <taxon>Multicrustacea</taxon>
        <taxon>Hexanauplia</taxon>
        <taxon>Copepoda</taxon>
        <taxon>Siphonostomatoida</taxon>
        <taxon>Caligidae</taxon>
        <taxon>Lepeophtheirus</taxon>
    </lineage>
</organism>
<protein>
    <submittedName>
        <fullName evidence="1">Uncharacterized protein</fullName>
    </submittedName>
</protein>
<name>A0A0K2UL51_LEPSM</name>
<sequence length="66" mass="7531">MYGAFSTIPILNRLLDVLRSLMEMQTVSAALLALTSLQRRSAAFFDINKTDLFLFRLSFGWVMIKS</sequence>
<reference evidence="1" key="1">
    <citation type="submission" date="2014-05" db="EMBL/GenBank/DDBJ databases">
        <authorList>
            <person name="Chronopoulou M."/>
        </authorList>
    </citation>
    <scope>NUCLEOTIDE SEQUENCE</scope>
    <source>
        <tissue evidence="1">Whole organism</tissue>
    </source>
</reference>